<sequence>MKSLVVSLFSINLLSNVILLSGAVSQDCAKLNEFLGKSQDSECCKKGLAECVEGFITTLKLSKSDISEKSEFSRFPTFERLITLGVGIPGINGNILPSTFFDQPNLNKLEVYESNISSIPKFINKNCPVTEINLEHNALSEFPTQFSDLPNLQHLYLMDNKISGTIDLKNFKSLNEIFVFENPIAKIPDEVTALADLIEFDFSSTEITELPPDLFKLPNLKQFKISNNSKLKTRVINFGNKNINDCALDGTDILCYQSETCANINTNSFTPCTSNDIEEIKSKQSKAPLKSKNKSSNINNPTDDNNKNNNLGSIIGLIGGAIVVVLIISIIGFVIVRKKKSDDKDDNDSDDKNYDIIVTEKIKRVKK</sequence>
<keyword evidence="4" id="KW-0472">Membrane</keyword>
<evidence type="ECO:0000313" key="6">
    <source>
        <dbReference type="EMBL" id="ORY53326.1"/>
    </source>
</evidence>
<reference evidence="6 7" key="1">
    <citation type="submission" date="2016-08" db="EMBL/GenBank/DDBJ databases">
        <title>A Parts List for Fungal Cellulosomes Revealed by Comparative Genomics.</title>
        <authorList>
            <consortium name="DOE Joint Genome Institute"/>
            <person name="Haitjema C.H."/>
            <person name="Gilmore S.P."/>
            <person name="Henske J.K."/>
            <person name="Solomon K.V."/>
            <person name="De Groot R."/>
            <person name="Kuo A."/>
            <person name="Mondo S.J."/>
            <person name="Salamov A.A."/>
            <person name="Labutti K."/>
            <person name="Zhao Z."/>
            <person name="Chiniquy J."/>
            <person name="Barry K."/>
            <person name="Brewer H.M."/>
            <person name="Purvine S.O."/>
            <person name="Wright A.T."/>
            <person name="Boxma B."/>
            <person name="Van Alen T."/>
            <person name="Hackstein J.H."/>
            <person name="Baker S.E."/>
            <person name="Grigoriev I.V."/>
            <person name="O'Malley M.A."/>
        </authorList>
    </citation>
    <scope>NUCLEOTIDE SEQUENCE [LARGE SCALE GENOMIC DNA]</scope>
    <source>
        <strain evidence="6 7">G1</strain>
    </source>
</reference>
<evidence type="ECO:0000256" key="1">
    <source>
        <dbReference type="ARBA" id="ARBA00022614"/>
    </source>
</evidence>
<organism evidence="6 7">
    <name type="scientific">Neocallimastix californiae</name>
    <dbReference type="NCBI Taxonomy" id="1754190"/>
    <lineage>
        <taxon>Eukaryota</taxon>
        <taxon>Fungi</taxon>
        <taxon>Fungi incertae sedis</taxon>
        <taxon>Chytridiomycota</taxon>
        <taxon>Chytridiomycota incertae sedis</taxon>
        <taxon>Neocallimastigomycetes</taxon>
        <taxon>Neocallimastigales</taxon>
        <taxon>Neocallimastigaceae</taxon>
        <taxon>Neocallimastix</taxon>
    </lineage>
</organism>
<dbReference type="InterPro" id="IPR001611">
    <property type="entry name" value="Leu-rich_rpt"/>
</dbReference>
<feature type="transmembrane region" description="Helical" evidence="4">
    <location>
        <begin position="314"/>
        <end position="336"/>
    </location>
</feature>
<evidence type="ECO:0000256" key="3">
    <source>
        <dbReference type="SAM" id="MobiDB-lite"/>
    </source>
</evidence>
<dbReference type="SUPFAM" id="SSF52058">
    <property type="entry name" value="L domain-like"/>
    <property type="match status" value="1"/>
</dbReference>
<keyword evidence="2" id="KW-0677">Repeat</keyword>
<dbReference type="GO" id="GO:0005737">
    <property type="term" value="C:cytoplasm"/>
    <property type="evidence" value="ECO:0007669"/>
    <property type="project" value="TreeGrafter"/>
</dbReference>
<keyword evidence="1" id="KW-0433">Leucine-rich repeat</keyword>
<evidence type="ECO:0000256" key="2">
    <source>
        <dbReference type="ARBA" id="ARBA00022737"/>
    </source>
</evidence>
<proteinExistence type="predicted"/>
<keyword evidence="4" id="KW-1133">Transmembrane helix</keyword>
<dbReference type="PANTHER" id="PTHR48051">
    <property type="match status" value="1"/>
</dbReference>
<dbReference type="AlphaFoldDB" id="A0A1Y2D2I5"/>
<accession>A0A1Y2D2I5</accession>
<feature type="compositionally biased region" description="Low complexity" evidence="3">
    <location>
        <begin position="294"/>
        <end position="305"/>
    </location>
</feature>
<feature type="chain" id="PRO_5012350085" evidence="5">
    <location>
        <begin position="26"/>
        <end position="367"/>
    </location>
</feature>
<dbReference type="Proteomes" id="UP000193920">
    <property type="component" value="Unassembled WGS sequence"/>
</dbReference>
<dbReference type="InterPro" id="IPR032675">
    <property type="entry name" value="LRR_dom_sf"/>
</dbReference>
<name>A0A1Y2D2I5_9FUNG</name>
<evidence type="ECO:0000256" key="4">
    <source>
        <dbReference type="SAM" id="Phobius"/>
    </source>
</evidence>
<dbReference type="OrthoDB" id="1517790at2759"/>
<comment type="caution">
    <text evidence="6">The sequence shown here is derived from an EMBL/GenBank/DDBJ whole genome shotgun (WGS) entry which is preliminary data.</text>
</comment>
<dbReference type="PANTHER" id="PTHR48051:SF1">
    <property type="entry name" value="RAS SUPPRESSOR PROTEIN 1"/>
    <property type="match status" value="1"/>
</dbReference>
<dbReference type="STRING" id="1754190.A0A1Y2D2I5"/>
<dbReference type="Gene3D" id="3.80.10.10">
    <property type="entry name" value="Ribonuclease Inhibitor"/>
    <property type="match status" value="1"/>
</dbReference>
<dbReference type="InterPro" id="IPR050216">
    <property type="entry name" value="LRR_domain-containing"/>
</dbReference>
<feature type="region of interest" description="Disordered" evidence="3">
    <location>
        <begin position="283"/>
        <end position="305"/>
    </location>
</feature>
<feature type="signal peptide" evidence="5">
    <location>
        <begin position="1"/>
        <end position="25"/>
    </location>
</feature>
<gene>
    <name evidence="6" type="ORF">LY90DRAFT_508024</name>
</gene>
<evidence type="ECO:0000256" key="5">
    <source>
        <dbReference type="SAM" id="SignalP"/>
    </source>
</evidence>
<keyword evidence="4" id="KW-0812">Transmembrane</keyword>
<evidence type="ECO:0000313" key="7">
    <source>
        <dbReference type="Proteomes" id="UP000193920"/>
    </source>
</evidence>
<dbReference type="EMBL" id="MCOG01000091">
    <property type="protein sequence ID" value="ORY53326.1"/>
    <property type="molecule type" value="Genomic_DNA"/>
</dbReference>
<protein>
    <submittedName>
        <fullName evidence="6">L domain-like protein</fullName>
    </submittedName>
</protein>
<dbReference type="Pfam" id="PF13855">
    <property type="entry name" value="LRR_8"/>
    <property type="match status" value="1"/>
</dbReference>
<keyword evidence="5" id="KW-0732">Signal</keyword>
<keyword evidence="7" id="KW-1185">Reference proteome</keyword>